<evidence type="ECO:0000259" key="4">
    <source>
        <dbReference type="Pfam" id="PF13947"/>
    </source>
</evidence>
<comment type="caution">
    <text evidence="5">The sequence shown here is derived from an EMBL/GenBank/DDBJ whole genome shotgun (WGS) entry which is preliminary data.</text>
</comment>
<protein>
    <submittedName>
        <fullName evidence="5">Wall-associated receptor kinase-like 8</fullName>
    </submittedName>
</protein>
<evidence type="ECO:0000313" key="6">
    <source>
        <dbReference type="Proteomes" id="UP000516437"/>
    </source>
</evidence>
<dbReference type="GO" id="GO:0016020">
    <property type="term" value="C:membrane"/>
    <property type="evidence" value="ECO:0007669"/>
    <property type="project" value="UniProtKB-SubCell"/>
</dbReference>
<organism evidence="5 6">
    <name type="scientific">Morella rubra</name>
    <name type="common">Chinese bayberry</name>
    <dbReference type="NCBI Taxonomy" id="262757"/>
    <lineage>
        <taxon>Eukaryota</taxon>
        <taxon>Viridiplantae</taxon>
        <taxon>Streptophyta</taxon>
        <taxon>Embryophyta</taxon>
        <taxon>Tracheophyta</taxon>
        <taxon>Spermatophyta</taxon>
        <taxon>Magnoliopsida</taxon>
        <taxon>eudicotyledons</taxon>
        <taxon>Gunneridae</taxon>
        <taxon>Pentapetalae</taxon>
        <taxon>rosids</taxon>
        <taxon>fabids</taxon>
        <taxon>Fagales</taxon>
        <taxon>Myricaceae</taxon>
        <taxon>Morella</taxon>
    </lineage>
</organism>
<keyword evidence="5" id="KW-0808">Transferase</keyword>
<name>A0A6A1UHR2_9ROSI</name>
<keyword evidence="5" id="KW-0418">Kinase</keyword>
<feature type="signal peptide" evidence="3">
    <location>
        <begin position="1"/>
        <end position="18"/>
    </location>
</feature>
<dbReference type="InterPro" id="IPR025287">
    <property type="entry name" value="WAK_GUB"/>
</dbReference>
<dbReference type="GO" id="GO:0016301">
    <property type="term" value="F:kinase activity"/>
    <property type="evidence" value="ECO:0007669"/>
    <property type="project" value="UniProtKB-KW"/>
</dbReference>
<proteinExistence type="predicted"/>
<dbReference type="EMBL" id="RXIC02000415">
    <property type="protein sequence ID" value="KAB1199801.1"/>
    <property type="molecule type" value="Genomic_DNA"/>
</dbReference>
<keyword evidence="2 3" id="KW-0732">Signal</keyword>
<dbReference type="AlphaFoldDB" id="A0A6A1UHR2"/>
<feature type="domain" description="Wall-associated receptor kinase galacturonan-binding" evidence="4">
    <location>
        <begin position="26"/>
        <end position="74"/>
    </location>
</feature>
<accession>A0A6A1UHR2</accession>
<keyword evidence="5" id="KW-0675">Receptor</keyword>
<reference evidence="5 6" key="1">
    <citation type="journal article" date="2019" name="Plant Biotechnol. J.">
        <title>The red bayberry genome and genetic basis of sex determination.</title>
        <authorList>
            <person name="Jia H.M."/>
            <person name="Jia H.J."/>
            <person name="Cai Q.L."/>
            <person name="Wang Y."/>
            <person name="Zhao H.B."/>
            <person name="Yang W.F."/>
            <person name="Wang G.Y."/>
            <person name="Li Y.H."/>
            <person name="Zhan D.L."/>
            <person name="Shen Y.T."/>
            <person name="Niu Q.F."/>
            <person name="Chang L."/>
            <person name="Qiu J."/>
            <person name="Zhao L."/>
            <person name="Xie H.B."/>
            <person name="Fu W.Y."/>
            <person name="Jin J."/>
            <person name="Li X.W."/>
            <person name="Jiao Y."/>
            <person name="Zhou C.C."/>
            <person name="Tu T."/>
            <person name="Chai C.Y."/>
            <person name="Gao J.L."/>
            <person name="Fan L.J."/>
            <person name="van de Weg E."/>
            <person name="Wang J.Y."/>
            <person name="Gao Z.S."/>
        </authorList>
    </citation>
    <scope>NUCLEOTIDE SEQUENCE [LARGE SCALE GENOMIC DNA]</scope>
    <source>
        <tissue evidence="5">Leaves</tissue>
    </source>
</reference>
<keyword evidence="6" id="KW-1185">Reference proteome</keyword>
<dbReference type="Proteomes" id="UP000516437">
    <property type="component" value="Unassembled WGS sequence"/>
</dbReference>
<evidence type="ECO:0000256" key="2">
    <source>
        <dbReference type="ARBA" id="ARBA00022729"/>
    </source>
</evidence>
<evidence type="ECO:0000256" key="1">
    <source>
        <dbReference type="ARBA" id="ARBA00004167"/>
    </source>
</evidence>
<gene>
    <name evidence="5" type="ORF">CJ030_MR0G013398</name>
</gene>
<evidence type="ECO:0000256" key="3">
    <source>
        <dbReference type="SAM" id="SignalP"/>
    </source>
</evidence>
<dbReference type="OrthoDB" id="4062651at2759"/>
<dbReference type="Pfam" id="PF13947">
    <property type="entry name" value="GUB_WAK_bind"/>
    <property type="match status" value="1"/>
</dbReference>
<sequence length="179" mass="20283">MLFRIIFLLSTLELLAQATKLAKGSCQDHCGNVSIPYTFGMGATHCYIHEWFAVDCKVTTPSGSRKPFLRVSGSETLVSICSKYWSYEKMGCKNTNGSYECYSLKNTRMIRPIKGIIIEGKSWGSSKEKTGHTWSFLKNRHLRKNLPVGWSLPYLHRTFSACFLLPTPFNKGFPLVARD</sequence>
<evidence type="ECO:0000313" key="5">
    <source>
        <dbReference type="EMBL" id="KAB1199801.1"/>
    </source>
</evidence>
<comment type="subcellular location">
    <subcellularLocation>
        <location evidence="1">Membrane</location>
        <topology evidence="1">Single-pass membrane protein</topology>
    </subcellularLocation>
</comment>
<dbReference type="PANTHER" id="PTHR33491">
    <property type="entry name" value="OSJNBA0016N04.9 PROTEIN"/>
    <property type="match status" value="1"/>
</dbReference>
<dbReference type="GO" id="GO:0030247">
    <property type="term" value="F:polysaccharide binding"/>
    <property type="evidence" value="ECO:0007669"/>
    <property type="project" value="InterPro"/>
</dbReference>
<feature type="chain" id="PRO_5025543468" evidence="3">
    <location>
        <begin position="19"/>
        <end position="179"/>
    </location>
</feature>